<evidence type="ECO:0000313" key="3">
    <source>
        <dbReference type="Proteomes" id="UP001341840"/>
    </source>
</evidence>
<feature type="compositionally biased region" description="Pro residues" evidence="1">
    <location>
        <begin position="37"/>
        <end position="77"/>
    </location>
</feature>
<feature type="region of interest" description="Disordered" evidence="1">
    <location>
        <begin position="28"/>
        <end position="86"/>
    </location>
</feature>
<keyword evidence="3" id="KW-1185">Reference proteome</keyword>
<evidence type="ECO:0000256" key="1">
    <source>
        <dbReference type="SAM" id="MobiDB-lite"/>
    </source>
</evidence>
<accession>A0ABU6YNX7</accession>
<dbReference type="EMBL" id="JASCZI010242356">
    <property type="protein sequence ID" value="MED6210778.1"/>
    <property type="molecule type" value="Genomic_DNA"/>
</dbReference>
<comment type="caution">
    <text evidence="2">The sequence shown here is derived from an EMBL/GenBank/DDBJ whole genome shotgun (WGS) entry which is preliminary data.</text>
</comment>
<sequence length="120" mass="13700">MLLVNVLPAVNFVTSEQYHIWHHETFHEHLQLSGGVPPQPQPNEPQPPQPQPQPYHPPPLQSPEPHPQSPHLNPPNPFDTQQPYVSWYQQLDGADNNLFQELFNWNPNASQGSNIVDPTQ</sequence>
<dbReference type="Proteomes" id="UP001341840">
    <property type="component" value="Unassembled WGS sequence"/>
</dbReference>
<reference evidence="2 3" key="1">
    <citation type="journal article" date="2023" name="Plants (Basel)">
        <title>Bridging the Gap: Combining Genomics and Transcriptomics Approaches to Understand Stylosanthes scabra, an Orphan Legume from the Brazilian Caatinga.</title>
        <authorList>
            <person name="Ferreira-Neto J.R.C."/>
            <person name="da Silva M.D."/>
            <person name="Binneck E."/>
            <person name="de Melo N.F."/>
            <person name="da Silva R.H."/>
            <person name="de Melo A.L.T.M."/>
            <person name="Pandolfi V."/>
            <person name="Bustamante F.O."/>
            <person name="Brasileiro-Vidal A.C."/>
            <person name="Benko-Iseppon A.M."/>
        </authorList>
    </citation>
    <scope>NUCLEOTIDE SEQUENCE [LARGE SCALE GENOMIC DNA]</scope>
    <source>
        <tissue evidence="2">Leaves</tissue>
    </source>
</reference>
<organism evidence="2 3">
    <name type="scientific">Stylosanthes scabra</name>
    <dbReference type="NCBI Taxonomy" id="79078"/>
    <lineage>
        <taxon>Eukaryota</taxon>
        <taxon>Viridiplantae</taxon>
        <taxon>Streptophyta</taxon>
        <taxon>Embryophyta</taxon>
        <taxon>Tracheophyta</taxon>
        <taxon>Spermatophyta</taxon>
        <taxon>Magnoliopsida</taxon>
        <taxon>eudicotyledons</taxon>
        <taxon>Gunneridae</taxon>
        <taxon>Pentapetalae</taxon>
        <taxon>rosids</taxon>
        <taxon>fabids</taxon>
        <taxon>Fabales</taxon>
        <taxon>Fabaceae</taxon>
        <taxon>Papilionoideae</taxon>
        <taxon>50 kb inversion clade</taxon>
        <taxon>dalbergioids sensu lato</taxon>
        <taxon>Dalbergieae</taxon>
        <taxon>Pterocarpus clade</taxon>
        <taxon>Stylosanthes</taxon>
    </lineage>
</organism>
<name>A0ABU6YNX7_9FABA</name>
<proteinExistence type="predicted"/>
<gene>
    <name evidence="2" type="ORF">PIB30_067309</name>
</gene>
<evidence type="ECO:0000313" key="2">
    <source>
        <dbReference type="EMBL" id="MED6210778.1"/>
    </source>
</evidence>
<protein>
    <submittedName>
        <fullName evidence="2">Uncharacterized protein</fullName>
    </submittedName>
</protein>